<evidence type="ECO:0000313" key="7">
    <source>
        <dbReference type="Proteomes" id="UP000503222"/>
    </source>
</evidence>
<dbReference type="GO" id="GO:0085020">
    <property type="term" value="P:protein K6-linked ubiquitination"/>
    <property type="evidence" value="ECO:0007669"/>
    <property type="project" value="TreeGrafter"/>
</dbReference>
<dbReference type="InterPro" id="IPR036770">
    <property type="entry name" value="Ankyrin_rpt-contain_sf"/>
</dbReference>
<evidence type="ECO:0000256" key="2">
    <source>
        <dbReference type="ARBA" id="ARBA00023043"/>
    </source>
</evidence>
<dbReference type="PRINTS" id="PR01415">
    <property type="entry name" value="ANKYRIN"/>
</dbReference>
<dbReference type="RefSeq" id="WP_166411043.1">
    <property type="nucleotide sequence ID" value="NZ_CP049869.1"/>
</dbReference>
<dbReference type="InterPro" id="IPR002110">
    <property type="entry name" value="Ankyrin_rpt"/>
</dbReference>
<name>A0A6G7YPI1_9SPHN</name>
<dbReference type="GO" id="GO:0004842">
    <property type="term" value="F:ubiquitin-protein transferase activity"/>
    <property type="evidence" value="ECO:0007669"/>
    <property type="project" value="TreeGrafter"/>
</dbReference>
<gene>
    <name evidence="6" type="ORF">G7077_06815</name>
</gene>
<feature type="repeat" description="ANK" evidence="3">
    <location>
        <begin position="206"/>
        <end position="238"/>
    </location>
</feature>
<evidence type="ECO:0000256" key="4">
    <source>
        <dbReference type="SAM" id="MobiDB-lite"/>
    </source>
</evidence>
<accession>A0A6G7YPI1</accession>
<dbReference type="KEGG" id="spii:G7077_06815"/>
<dbReference type="PANTHER" id="PTHR24171">
    <property type="entry name" value="ANKYRIN REPEAT DOMAIN-CONTAINING PROTEIN 39-RELATED"/>
    <property type="match status" value="1"/>
</dbReference>
<dbReference type="Proteomes" id="UP000503222">
    <property type="component" value="Chromosome"/>
</dbReference>
<sequence>MRAEFRGCFMKLRLLVAAGALALVSTSAMAGDPFDDARYYMGIKKNEDALKLIDSGQFDINMQTDEGYSLLHYAADNGNLEMVRALLQRGADPTLKSARGSTPYDMAMTSTIKVLLAKAQAQETRATTGASADEIASDLPAQPTRSAPGPKNGAGMCAAVRAEKVNDGRSPALRPILKARDAIWYNHPEELAALLDDCVDANAKDGGTTLLHIAAERDRLDAAKILLEHGASRNARDEDGKNPAAYAQSPEMRALLGPATTATAKAKGAAAKGDRKECEQKFQADAALASDSTGKARAYRRWQQCLKTGLYW</sequence>
<dbReference type="Pfam" id="PF13857">
    <property type="entry name" value="Ank_5"/>
    <property type="match status" value="2"/>
</dbReference>
<feature type="signal peptide" evidence="5">
    <location>
        <begin position="1"/>
        <end position="30"/>
    </location>
</feature>
<dbReference type="AlphaFoldDB" id="A0A6G7YPI1"/>
<protein>
    <submittedName>
        <fullName evidence="6">Ankyrin repeat domain-containing protein</fullName>
    </submittedName>
</protein>
<proteinExistence type="predicted"/>
<feature type="repeat" description="ANK" evidence="3">
    <location>
        <begin position="66"/>
        <end position="98"/>
    </location>
</feature>
<keyword evidence="2 3" id="KW-0040">ANK repeat</keyword>
<keyword evidence="7" id="KW-1185">Reference proteome</keyword>
<dbReference type="PROSITE" id="PS50088">
    <property type="entry name" value="ANK_REPEAT"/>
    <property type="match status" value="2"/>
</dbReference>
<dbReference type="EMBL" id="CP049869">
    <property type="protein sequence ID" value="QIK78650.1"/>
    <property type="molecule type" value="Genomic_DNA"/>
</dbReference>
<organism evidence="6 7">
    <name type="scientific">Sphingomonas piscis</name>
    <dbReference type="NCBI Taxonomy" id="2714943"/>
    <lineage>
        <taxon>Bacteria</taxon>
        <taxon>Pseudomonadati</taxon>
        <taxon>Pseudomonadota</taxon>
        <taxon>Alphaproteobacteria</taxon>
        <taxon>Sphingomonadales</taxon>
        <taxon>Sphingomonadaceae</taxon>
        <taxon>Sphingomonas</taxon>
    </lineage>
</organism>
<evidence type="ECO:0000256" key="1">
    <source>
        <dbReference type="ARBA" id="ARBA00022737"/>
    </source>
</evidence>
<reference evidence="6 7" key="1">
    <citation type="submission" date="2020-03" db="EMBL/GenBank/DDBJ databases">
        <title>Sphingomonas sp. nov., isolated from fish.</title>
        <authorList>
            <person name="Hyun D.-W."/>
            <person name="Bae J.-W."/>
        </authorList>
    </citation>
    <scope>NUCLEOTIDE SEQUENCE [LARGE SCALE GENOMIC DNA]</scope>
    <source>
        <strain evidence="6 7">HDW15B</strain>
    </source>
</reference>
<dbReference type="Gene3D" id="1.25.40.20">
    <property type="entry name" value="Ankyrin repeat-containing domain"/>
    <property type="match status" value="2"/>
</dbReference>
<dbReference type="SMART" id="SM00248">
    <property type="entry name" value="ANK"/>
    <property type="match status" value="2"/>
</dbReference>
<keyword evidence="1" id="KW-0677">Repeat</keyword>
<dbReference type="SUPFAM" id="SSF48403">
    <property type="entry name" value="Ankyrin repeat"/>
    <property type="match status" value="1"/>
</dbReference>
<evidence type="ECO:0000256" key="3">
    <source>
        <dbReference type="PROSITE-ProRule" id="PRU00023"/>
    </source>
</evidence>
<dbReference type="PANTHER" id="PTHR24171:SF8">
    <property type="entry name" value="BRCA1-ASSOCIATED RING DOMAIN PROTEIN 1"/>
    <property type="match status" value="1"/>
</dbReference>
<feature type="chain" id="PRO_5026149185" evidence="5">
    <location>
        <begin position="31"/>
        <end position="312"/>
    </location>
</feature>
<dbReference type="PROSITE" id="PS50297">
    <property type="entry name" value="ANK_REP_REGION"/>
    <property type="match status" value="2"/>
</dbReference>
<evidence type="ECO:0000256" key="5">
    <source>
        <dbReference type="SAM" id="SignalP"/>
    </source>
</evidence>
<evidence type="ECO:0000313" key="6">
    <source>
        <dbReference type="EMBL" id="QIK78650.1"/>
    </source>
</evidence>
<keyword evidence="5" id="KW-0732">Signal</keyword>
<feature type="region of interest" description="Disordered" evidence="4">
    <location>
        <begin position="125"/>
        <end position="154"/>
    </location>
</feature>